<evidence type="ECO:0000256" key="1">
    <source>
        <dbReference type="SAM" id="Phobius"/>
    </source>
</evidence>
<dbReference type="Proteomes" id="UP000182945">
    <property type="component" value="Chromosome"/>
</dbReference>
<feature type="transmembrane region" description="Helical" evidence="1">
    <location>
        <begin position="88"/>
        <end position="109"/>
    </location>
</feature>
<dbReference type="GeneID" id="71515041"/>
<evidence type="ECO:0000313" key="5">
    <source>
        <dbReference type="Proteomes" id="UP000621631"/>
    </source>
</evidence>
<dbReference type="AlphaFoldDB" id="A0AAC9J1G0"/>
<sequence>MGSTYVLLSFLKWPFVGRENDFIYYLFLFIGAIICYSIIKPFIHMALKLQARKLLNYILSSLIIVILIMFSTSYLNLPAVSATDLLKIGLQCLAGFGALLLCLHSIRFWKEKL</sequence>
<dbReference type="RefSeq" id="WP_019376082.1">
    <property type="nucleotide sequence ID" value="NZ_CP017962.1"/>
</dbReference>
<keyword evidence="5" id="KW-1185">Reference proteome</keyword>
<dbReference type="Proteomes" id="UP000621631">
    <property type="component" value="Unassembled WGS sequence"/>
</dbReference>
<keyword evidence="1" id="KW-1133">Transmembrane helix</keyword>
<evidence type="ECO:0000313" key="4">
    <source>
        <dbReference type="Proteomes" id="UP000182945"/>
    </source>
</evidence>
<reference evidence="2 4" key="1">
    <citation type="submission" date="2016-11" db="EMBL/GenBank/DDBJ databases">
        <title>Complete genome sequencing of Virgibacillus halodenitrificans PDB-F2.</title>
        <authorList>
            <person name="Sun Z."/>
            <person name="Zhou Y."/>
            <person name="Li H."/>
        </authorList>
    </citation>
    <scope>NUCLEOTIDE SEQUENCE [LARGE SCALE GENOMIC DNA]</scope>
    <source>
        <strain evidence="2 4">PDB-F2</strain>
    </source>
</reference>
<evidence type="ECO:0000313" key="2">
    <source>
        <dbReference type="EMBL" id="APC48792.1"/>
    </source>
</evidence>
<name>A0AAC9J1G0_VIRHA</name>
<feature type="transmembrane region" description="Helical" evidence="1">
    <location>
        <begin position="54"/>
        <end position="76"/>
    </location>
</feature>
<dbReference type="KEGG" id="vhl:BME96_11590"/>
<organism evidence="2 4">
    <name type="scientific">Virgibacillus halodenitrificans</name>
    <name type="common">Bacillus halodenitrificans</name>
    <dbReference type="NCBI Taxonomy" id="1482"/>
    <lineage>
        <taxon>Bacteria</taxon>
        <taxon>Bacillati</taxon>
        <taxon>Bacillota</taxon>
        <taxon>Bacilli</taxon>
        <taxon>Bacillales</taxon>
        <taxon>Bacillaceae</taxon>
        <taxon>Virgibacillus</taxon>
    </lineage>
</organism>
<keyword evidence="1" id="KW-0472">Membrane</keyword>
<reference evidence="3 5" key="2">
    <citation type="submission" date="2020-09" db="EMBL/GenBank/DDBJ databases">
        <title>Draft Genome Sequences of Oil-Oxidizing Bacteria Halomonas titanicae, Marinobacter lutaoensis, and Virgibacillus halodenitrificans Isolated from Highly Saline Environments.</title>
        <authorList>
            <person name="Grouzdev D.S."/>
            <person name="Sokolova D.S."/>
            <person name="Semenova E.M."/>
            <person name="Borzenkov I.A."/>
            <person name="Bidzhieva S.K."/>
            <person name="Poltaraus A.B."/>
            <person name="Nazina T.N."/>
        </authorList>
    </citation>
    <scope>NUCLEOTIDE SEQUENCE [LARGE SCALE GENOMIC DNA]</scope>
    <source>
        <strain evidence="3 5">VKM B-3472D</strain>
    </source>
</reference>
<evidence type="ECO:0000313" key="3">
    <source>
        <dbReference type="EMBL" id="MBD1224390.1"/>
    </source>
</evidence>
<protein>
    <submittedName>
        <fullName evidence="2">Uncharacterized protein</fullName>
    </submittedName>
</protein>
<proteinExistence type="predicted"/>
<accession>A0AAC9J1G0</accession>
<dbReference type="EMBL" id="JACWEZ010000017">
    <property type="protein sequence ID" value="MBD1224390.1"/>
    <property type="molecule type" value="Genomic_DNA"/>
</dbReference>
<keyword evidence="1" id="KW-0812">Transmembrane</keyword>
<feature type="transmembrane region" description="Helical" evidence="1">
    <location>
        <begin position="22"/>
        <end position="42"/>
    </location>
</feature>
<gene>
    <name evidence="2" type="ORF">BME96_11590</name>
    <name evidence="3" type="ORF">IC602_17395</name>
</gene>
<dbReference type="EMBL" id="CP017962">
    <property type="protein sequence ID" value="APC48792.1"/>
    <property type="molecule type" value="Genomic_DNA"/>
</dbReference>